<keyword evidence="1" id="KW-0472">Membrane</keyword>
<keyword evidence="4" id="KW-1185">Reference proteome</keyword>
<feature type="transmembrane region" description="Helical" evidence="1">
    <location>
        <begin position="21"/>
        <end position="43"/>
    </location>
</feature>
<name>A0A558C4K1_9BACT</name>
<dbReference type="EMBL" id="VMRJ01000001">
    <property type="protein sequence ID" value="TVT43723.1"/>
    <property type="molecule type" value="Genomic_DNA"/>
</dbReference>
<reference evidence="3 4" key="1">
    <citation type="submission" date="2019-07" db="EMBL/GenBank/DDBJ databases">
        <title>Hymenobacter sp. straun FUR1 Genome sequencing and assembly.</title>
        <authorList>
            <person name="Chhetri G."/>
        </authorList>
    </citation>
    <scope>NUCLEOTIDE SEQUENCE [LARGE SCALE GENOMIC DNA]</scope>
    <source>
        <strain evidence="3 4">Fur1</strain>
    </source>
</reference>
<dbReference type="AlphaFoldDB" id="A0A558C4K1"/>
<dbReference type="Proteomes" id="UP000317624">
    <property type="component" value="Unassembled WGS sequence"/>
</dbReference>
<evidence type="ECO:0000259" key="2">
    <source>
        <dbReference type="Pfam" id="PF10107"/>
    </source>
</evidence>
<feature type="domain" description="Holliday junction resolvase-related" evidence="2">
    <location>
        <begin position="67"/>
        <end position="213"/>
    </location>
</feature>
<evidence type="ECO:0000256" key="1">
    <source>
        <dbReference type="SAM" id="Phobius"/>
    </source>
</evidence>
<organism evidence="3 4">
    <name type="scientific">Hymenobacter setariae</name>
    <dbReference type="NCBI Taxonomy" id="2594794"/>
    <lineage>
        <taxon>Bacteria</taxon>
        <taxon>Pseudomonadati</taxon>
        <taxon>Bacteroidota</taxon>
        <taxon>Cytophagia</taxon>
        <taxon>Cytophagales</taxon>
        <taxon>Hymenobacteraceae</taxon>
        <taxon>Hymenobacter</taxon>
    </lineage>
</organism>
<comment type="caution">
    <text evidence="3">The sequence shown here is derived from an EMBL/GenBank/DDBJ whole genome shotgun (WGS) entry which is preliminary data.</text>
</comment>
<gene>
    <name evidence="3" type="ORF">FNT36_06455</name>
</gene>
<accession>A0A558C4K1</accession>
<dbReference type="InterPro" id="IPR019287">
    <property type="entry name" value="Hday_junct_resolvase-rel_dom"/>
</dbReference>
<sequence length="214" mass="24621">MARLMKPANSRRGGSSKLKIYSMEASTAVAFVITIICLVLYYFKNKELAVQKAKEESFRKEIEAIQTKLNDAYQTIPKLANQQFEEFRRNELDILQVTLAESAKKSALAELETWKIQNEAFYRQDAINRSQAVILGKVTEHLVPFQNGFPFNPKEARFIGSPIDIIVFDGIDNEDIVDIYILEIKTGNSSLNKRQRLIRDAVLNKRVHWRELNV</sequence>
<proteinExistence type="predicted"/>
<dbReference type="Pfam" id="PF10107">
    <property type="entry name" value="Endonuc_Holl"/>
    <property type="match status" value="1"/>
</dbReference>
<evidence type="ECO:0000313" key="3">
    <source>
        <dbReference type="EMBL" id="TVT43723.1"/>
    </source>
</evidence>
<dbReference type="OrthoDB" id="37460at2"/>
<protein>
    <recommendedName>
        <fullName evidence="2">Holliday junction resolvase-related domain-containing protein</fullName>
    </recommendedName>
</protein>
<evidence type="ECO:0000313" key="4">
    <source>
        <dbReference type="Proteomes" id="UP000317624"/>
    </source>
</evidence>
<keyword evidence="1" id="KW-0812">Transmembrane</keyword>
<keyword evidence="1" id="KW-1133">Transmembrane helix</keyword>